<proteinExistence type="predicted"/>
<evidence type="ECO:0000256" key="1">
    <source>
        <dbReference type="SAM" id="SignalP"/>
    </source>
</evidence>
<keyword evidence="3" id="KW-1185">Reference proteome</keyword>
<dbReference type="Proteomes" id="UP000051587">
    <property type="component" value="Unassembled WGS sequence"/>
</dbReference>
<evidence type="ECO:0000313" key="2">
    <source>
        <dbReference type="EMBL" id="CUH63803.1"/>
    </source>
</evidence>
<sequence>MKTKLIAAIALVVAQMGATSSQAANRKVTIVNNSGYTIVEFQGSNVGANSWEEDILGNDVLEHGQKVDINFDDGTGYCKFDFLVTFDDGDQLTEKNFDVCSIGTFTID</sequence>
<organism evidence="2 3">
    <name type="scientific">Thalassovita gelatinovora</name>
    <name type="common">Thalassobius gelatinovorus</name>
    <dbReference type="NCBI Taxonomy" id="53501"/>
    <lineage>
        <taxon>Bacteria</taxon>
        <taxon>Pseudomonadati</taxon>
        <taxon>Pseudomonadota</taxon>
        <taxon>Alphaproteobacteria</taxon>
        <taxon>Rhodobacterales</taxon>
        <taxon>Roseobacteraceae</taxon>
        <taxon>Thalassovita</taxon>
    </lineage>
</organism>
<feature type="signal peptide" evidence="1">
    <location>
        <begin position="1"/>
        <end position="23"/>
    </location>
</feature>
<dbReference type="EMBL" id="CYSA01000010">
    <property type="protein sequence ID" value="CUH63803.1"/>
    <property type="molecule type" value="Genomic_DNA"/>
</dbReference>
<dbReference type="OrthoDB" id="4736977at2"/>
<protein>
    <recommendedName>
        <fullName evidence="4">Argininosuccinate lyase</fullName>
    </recommendedName>
</protein>
<evidence type="ECO:0000313" key="3">
    <source>
        <dbReference type="Proteomes" id="UP000051587"/>
    </source>
</evidence>
<gene>
    <name evidence="2" type="ORF">TG4357_00900</name>
</gene>
<keyword evidence="1" id="KW-0732">Signal</keyword>
<accession>A0A0P1F793</accession>
<reference evidence="2 3" key="1">
    <citation type="submission" date="2015-09" db="EMBL/GenBank/DDBJ databases">
        <authorList>
            <consortium name="Swine Surveillance"/>
        </authorList>
    </citation>
    <scope>NUCLEOTIDE SEQUENCE [LARGE SCALE GENOMIC DNA]</scope>
    <source>
        <strain evidence="2 3">CECT 4357</strain>
    </source>
</reference>
<evidence type="ECO:0008006" key="4">
    <source>
        <dbReference type="Google" id="ProtNLM"/>
    </source>
</evidence>
<name>A0A0P1F793_THAGE</name>
<feature type="chain" id="PRO_5006062342" description="Argininosuccinate lyase" evidence="1">
    <location>
        <begin position="24"/>
        <end position="108"/>
    </location>
</feature>
<dbReference type="RefSeq" id="WP_058261688.1">
    <property type="nucleotide sequence ID" value="NZ_CP051181.1"/>
</dbReference>
<dbReference type="AlphaFoldDB" id="A0A0P1F793"/>